<dbReference type="Proteomes" id="UP000092631">
    <property type="component" value="Chromosome"/>
</dbReference>
<dbReference type="SFLD" id="SFLDG01082">
    <property type="entry name" value="B12-binding_domain_containing"/>
    <property type="match status" value="1"/>
</dbReference>
<feature type="domain" description="Radical SAM core" evidence="3">
    <location>
        <begin position="1"/>
        <end position="231"/>
    </location>
</feature>
<dbReference type="InterPro" id="IPR023404">
    <property type="entry name" value="rSAM_horseshoe"/>
</dbReference>
<dbReference type="InterPro" id="IPR006638">
    <property type="entry name" value="Elp3/MiaA/NifB-like_rSAM"/>
</dbReference>
<name>A0A1C7H1V8_9BACE</name>
<dbReference type="GO" id="GO:0046872">
    <property type="term" value="F:metal ion binding"/>
    <property type="evidence" value="ECO:0007669"/>
    <property type="project" value="UniProtKB-UniRule"/>
</dbReference>
<dbReference type="SFLD" id="SFLDG01065">
    <property type="entry name" value="anaerobic_coproporphyrinogen-I"/>
    <property type="match status" value="1"/>
</dbReference>
<evidence type="ECO:0000313" key="4">
    <source>
        <dbReference type="EMBL" id="ANU58539.1"/>
    </source>
</evidence>
<dbReference type="GO" id="GO:0051539">
    <property type="term" value="F:4 iron, 4 sulfur cluster binding"/>
    <property type="evidence" value="ECO:0007669"/>
    <property type="project" value="UniProtKB-UniRule"/>
</dbReference>
<keyword evidence="2" id="KW-0349">Heme</keyword>
<dbReference type="PANTHER" id="PTHR13932:SF5">
    <property type="entry name" value="RADICAL S-ADENOSYL METHIONINE DOMAIN-CONTAINING PROTEIN 1, MITOCHONDRIAL"/>
    <property type="match status" value="1"/>
</dbReference>
<dbReference type="GO" id="GO:0005737">
    <property type="term" value="C:cytoplasm"/>
    <property type="evidence" value="ECO:0007669"/>
    <property type="project" value="UniProtKB-SubCell"/>
</dbReference>
<dbReference type="PROSITE" id="PS51918">
    <property type="entry name" value="RADICAL_SAM"/>
    <property type="match status" value="1"/>
</dbReference>
<dbReference type="PANTHER" id="PTHR13932">
    <property type="entry name" value="COPROPORPHYRINIGEN III OXIDASE"/>
    <property type="match status" value="1"/>
</dbReference>
<dbReference type="CDD" id="cd01335">
    <property type="entry name" value="Radical_SAM"/>
    <property type="match status" value="1"/>
</dbReference>
<comment type="similarity">
    <text evidence="1">Belongs to the anaerobic coproporphyrinogen-III oxidase family. HemW subfamily.</text>
</comment>
<evidence type="ECO:0000256" key="1">
    <source>
        <dbReference type="ARBA" id="ARBA00006100"/>
    </source>
</evidence>
<keyword evidence="2" id="KW-0963">Cytoplasm</keyword>
<dbReference type="Pfam" id="PF04055">
    <property type="entry name" value="Radical_SAM"/>
    <property type="match status" value="1"/>
</dbReference>
<dbReference type="GO" id="GO:0006779">
    <property type="term" value="P:porphyrin-containing compound biosynthetic process"/>
    <property type="evidence" value="ECO:0007669"/>
    <property type="project" value="InterPro"/>
</dbReference>
<sequence>MAGIYLHIPFCKTRCIYCDFYSTTRSELKARYIQALCQELEMRKAYLKGERIETVYFGGGTPSQLEEEDFKQIFGTLQACYGMEHCYEITLEANPDDLSVPYMQMLSTLPFNRISMGIQTFDDATLTLLKRRHNARTAIEAVSRCRQAGFDNISIDLIYGLPGETKERWENDLRQAIDLQVEHISAYHLIYEEDTPIYSMLKQHQVCEVDEESSLEFFTLLIEQLQKAGFEQYEISNFCRPGKHSRHNTSYWKGIPYLGCGASAHSFDGTTREWNVSSIDLYIIGIEENRRAFEIEHLDPTTRYNEFIITTMRTAWGTPLEQLKKTFGKERWEYCLNMAAPYLQSGKLEERNGALCLTREGIFVSDSIMSDLLWVD</sequence>
<evidence type="ECO:0000259" key="3">
    <source>
        <dbReference type="PROSITE" id="PS51918"/>
    </source>
</evidence>
<keyword evidence="2" id="KW-0004">4Fe-4S</keyword>
<dbReference type="GO" id="GO:0004109">
    <property type="term" value="F:coproporphyrinogen oxidase activity"/>
    <property type="evidence" value="ECO:0007669"/>
    <property type="project" value="InterPro"/>
</dbReference>
<dbReference type="InterPro" id="IPR004559">
    <property type="entry name" value="HemW-like"/>
</dbReference>
<keyword evidence="2" id="KW-0949">S-adenosyl-L-methionine</keyword>
<dbReference type="SUPFAM" id="SSF102114">
    <property type="entry name" value="Radical SAM enzymes"/>
    <property type="match status" value="1"/>
</dbReference>
<reference evidence="5" key="1">
    <citation type="submission" date="2016-04" db="EMBL/GenBank/DDBJ databases">
        <title>Complete Genome Sequences of Twelve Strains of a Stable Defined Moderately Diverse Mouse Microbiota 2 (sDMDMm2).</title>
        <authorList>
            <person name="Uchimura Y."/>
            <person name="Wyss M."/>
            <person name="Brugiroux S."/>
            <person name="Limenitakis J.P."/>
            <person name="Stecher B."/>
            <person name="McCoy K.D."/>
            <person name="Macpherson A.J."/>
        </authorList>
    </citation>
    <scope>NUCLEOTIDE SEQUENCE [LARGE SCALE GENOMIC DNA]</scope>
    <source>
        <strain evidence="5">I48</strain>
    </source>
</reference>
<comment type="function">
    <text evidence="2">Probably acts as a heme chaperone, transferring heme to an unknown acceptor. Binds one molecule of heme per monomer, possibly covalently. Binds 1 [4Fe-4S] cluster. The cluster is coordinated with 3 cysteines and an exchangeable S-adenosyl-L-methionine.</text>
</comment>
<dbReference type="NCBIfam" id="TIGR00539">
    <property type="entry name" value="hemN_rel"/>
    <property type="match status" value="1"/>
</dbReference>
<gene>
    <name evidence="4" type="ORF">A4V03_13935</name>
</gene>
<proteinExistence type="inferred from homology"/>
<dbReference type="InterPro" id="IPR010723">
    <property type="entry name" value="HemN_C"/>
</dbReference>
<evidence type="ECO:0000313" key="5">
    <source>
        <dbReference type="Proteomes" id="UP000092631"/>
    </source>
</evidence>
<comment type="subcellular location">
    <subcellularLocation>
        <location evidence="2">Cytoplasm</location>
    </subcellularLocation>
</comment>
<dbReference type="GeneID" id="82188244"/>
<dbReference type="AlphaFoldDB" id="A0A1C7H1V8"/>
<dbReference type="OrthoDB" id="9808022at2"/>
<keyword evidence="5" id="KW-1185">Reference proteome</keyword>
<dbReference type="Gene3D" id="3.80.30.20">
    <property type="entry name" value="tm_1862 like domain"/>
    <property type="match status" value="1"/>
</dbReference>
<keyword evidence="2" id="KW-0143">Chaperone</keyword>
<dbReference type="SFLD" id="SFLDF00288">
    <property type="entry name" value="HemN-like__clustered_with_nucl"/>
    <property type="match status" value="1"/>
</dbReference>
<dbReference type="SFLD" id="SFLDS00029">
    <property type="entry name" value="Radical_SAM"/>
    <property type="match status" value="1"/>
</dbReference>
<dbReference type="InterPro" id="IPR007197">
    <property type="entry name" value="rSAM"/>
</dbReference>
<dbReference type="InterPro" id="IPR058240">
    <property type="entry name" value="rSAM_sf"/>
</dbReference>
<dbReference type="RefSeq" id="WP_065539385.1">
    <property type="nucleotide sequence ID" value="NZ_CAPDLJ010000010.1"/>
</dbReference>
<dbReference type="EMBL" id="CP015401">
    <property type="protein sequence ID" value="ANU58539.1"/>
    <property type="molecule type" value="Genomic_DNA"/>
</dbReference>
<dbReference type="KEGG" id="bcae:A4V03_13935"/>
<dbReference type="SMART" id="SM00729">
    <property type="entry name" value="Elp3"/>
    <property type="match status" value="1"/>
</dbReference>
<dbReference type="SFLD" id="SFLDF00562">
    <property type="entry name" value="HemN-like__clustered_with_heat"/>
    <property type="match status" value="1"/>
</dbReference>
<organism evidence="4 5">
    <name type="scientific">Bacteroides caecimuris</name>
    <dbReference type="NCBI Taxonomy" id="1796613"/>
    <lineage>
        <taxon>Bacteria</taxon>
        <taxon>Pseudomonadati</taxon>
        <taxon>Bacteroidota</taxon>
        <taxon>Bacteroidia</taxon>
        <taxon>Bacteroidales</taxon>
        <taxon>Bacteroidaceae</taxon>
        <taxon>Bacteroides</taxon>
    </lineage>
</organism>
<keyword evidence="2" id="KW-0408">Iron</keyword>
<keyword evidence="2" id="KW-0411">Iron-sulfur</keyword>
<dbReference type="InterPro" id="IPR034505">
    <property type="entry name" value="Coproporphyrinogen-III_oxidase"/>
</dbReference>
<keyword evidence="2" id="KW-0479">Metal-binding</keyword>
<evidence type="ECO:0000256" key="2">
    <source>
        <dbReference type="RuleBase" id="RU364116"/>
    </source>
</evidence>
<protein>
    <recommendedName>
        <fullName evidence="2">Heme chaperone HemW</fullName>
    </recommendedName>
</protein>
<accession>A0A1C7H1V8</accession>
<dbReference type="Pfam" id="PF06969">
    <property type="entry name" value="HemN_C"/>
    <property type="match status" value="1"/>
</dbReference>